<comment type="function">
    <text evidence="12">Catalyzes the sequential decarboxylation of the four acetate side chains of uroporphyrinogen to form coproporphyrinogen and participates in the fifth step in the heme biosynthetic pathway. Isomer I or isomer III of uroporphyrinogen may serve as substrate, but only coproporphyrinogen III can ultimately be converted to heme. In vitro also decarboxylates pentacarboxylate porphyrinogen I.</text>
</comment>
<dbReference type="AlphaFoldDB" id="A0A2I2YMJ5"/>
<gene>
    <name evidence="18" type="primary">UROD</name>
</gene>
<dbReference type="Gene3D" id="3.20.20.210">
    <property type="match status" value="2"/>
</dbReference>
<reference evidence="17 19" key="1">
    <citation type="submission" date="2011-05" db="EMBL/GenBank/DDBJ databases">
        <title>Insights into the evolution of the great apes provided by the gorilla genome.</title>
        <authorList>
            <person name="Scally A."/>
        </authorList>
    </citation>
    <scope>NUCLEOTIDE SEQUENCE [LARGE SCALE GENOMIC DNA]</scope>
</reference>
<evidence type="ECO:0000259" key="16">
    <source>
        <dbReference type="PROSITE" id="PS00907"/>
    </source>
</evidence>
<dbReference type="Bgee" id="ENSGGOG00000001530">
    <property type="expression patterns" value="Expressed in adult mammalian kidney and 5 other cell types or tissues"/>
</dbReference>
<dbReference type="Ensembl" id="ENSGGOT00000064551.1">
    <property type="protein sequence ID" value="ENSGGOP00000036115.1"/>
    <property type="gene ID" value="ENSGGOG00000001530.3"/>
</dbReference>
<evidence type="ECO:0000256" key="2">
    <source>
        <dbReference type="ARBA" id="ARBA00004804"/>
    </source>
</evidence>
<dbReference type="Pfam" id="PF01208">
    <property type="entry name" value="URO-D"/>
    <property type="match status" value="1"/>
</dbReference>
<evidence type="ECO:0000256" key="3">
    <source>
        <dbReference type="ARBA" id="ARBA00009935"/>
    </source>
</evidence>
<protein>
    <recommendedName>
        <fullName evidence="6">Uroporphyrinogen decarboxylase</fullName>
        <ecNumber evidence="5">4.1.1.37</ecNumber>
    </recommendedName>
</protein>
<sequence length="321" mass="35677">MEANGLGPQGFPELKNDTFLRAAWGEETDYTPVWCMRQAGRYLPEFRETRAAQDFFSTCRSPEACCELTLQPLRRFPLDAAIIFSDILVVPQALGMEVTMVPGKGPSFPEPLREEQDLERLRDPEVVASELGYVFQAITLTRQRLAGRVPLIGFAGAPWTLMTYMVEGGGSSTMAQAKRWLYQRPQASHQLLRILTDALVPYLVGQVAAGAQIIFAKDGHFALEELAQAGYEVVGLDWTVAPKKARECVGKTVTLQGNLDPCALYASEEEIGQLVKQMLDDFGPHRYIANLGHGLYPDMDPEHVGAFVDAVHKHSRLLRQN</sequence>
<evidence type="ECO:0000256" key="13">
    <source>
        <dbReference type="ARBA" id="ARBA00047341"/>
    </source>
</evidence>
<evidence type="ECO:0000256" key="10">
    <source>
        <dbReference type="ARBA" id="ARBA00023239"/>
    </source>
</evidence>
<proteinExistence type="inferred from homology"/>
<dbReference type="GO" id="GO:0004853">
    <property type="term" value="F:uroporphyrinogen decarboxylase activity"/>
    <property type="evidence" value="ECO:0007669"/>
    <property type="project" value="UniProtKB-EC"/>
</dbReference>
<keyword evidence="9" id="KW-0350">Heme biosynthesis</keyword>
<accession>A0A2I2YMJ5</accession>
<dbReference type="PROSITE" id="PS00907">
    <property type="entry name" value="UROD_2"/>
    <property type="match status" value="1"/>
</dbReference>
<dbReference type="PANTHER" id="PTHR21091:SF169">
    <property type="entry name" value="UROPORPHYRINOGEN DECARBOXYLASE"/>
    <property type="match status" value="1"/>
</dbReference>
<evidence type="ECO:0000256" key="6">
    <source>
        <dbReference type="ARBA" id="ARBA00014308"/>
    </source>
</evidence>
<evidence type="ECO:0000256" key="8">
    <source>
        <dbReference type="ARBA" id="ARBA00022793"/>
    </source>
</evidence>
<dbReference type="GO" id="GO:0006782">
    <property type="term" value="P:protoporphyrinogen IX biosynthetic process"/>
    <property type="evidence" value="ECO:0007669"/>
    <property type="project" value="UniProtKB-UniPathway"/>
</dbReference>
<feature type="domain" description="Uroporphyrinogen decarboxylase (URO-D)" evidence="16">
    <location>
        <begin position="152"/>
        <end position="168"/>
    </location>
</feature>
<evidence type="ECO:0000313" key="19">
    <source>
        <dbReference type="Proteomes" id="UP000001519"/>
    </source>
</evidence>
<comment type="subcellular location">
    <subcellularLocation>
        <location evidence="1">Cytoplasm</location>
        <location evidence="1">Cytosol</location>
    </subcellularLocation>
</comment>
<comment type="similarity">
    <text evidence="3">Belongs to the uroporphyrinogen decarboxylase family.</text>
</comment>
<evidence type="ECO:0000256" key="5">
    <source>
        <dbReference type="ARBA" id="ARBA00012288"/>
    </source>
</evidence>
<keyword evidence="8" id="KW-0210">Decarboxylase</keyword>
<reference evidence="17" key="3">
    <citation type="submission" date="2025-05" db="UniProtKB">
        <authorList>
            <consortium name="Ensembl"/>
        </authorList>
    </citation>
    <scope>IDENTIFICATION</scope>
</reference>
<evidence type="ECO:0000256" key="7">
    <source>
        <dbReference type="ARBA" id="ARBA00022490"/>
    </source>
</evidence>
<dbReference type="CDD" id="cd00717">
    <property type="entry name" value="URO-D"/>
    <property type="match status" value="1"/>
</dbReference>
<dbReference type="InterPro" id="IPR000257">
    <property type="entry name" value="Uroporphyrinogen_deCOase"/>
</dbReference>
<dbReference type="SUPFAM" id="SSF51726">
    <property type="entry name" value="UROD/MetE-like"/>
    <property type="match status" value="1"/>
</dbReference>
<dbReference type="FunFam" id="3.20.20.210:FF:000010">
    <property type="entry name" value="Uroporphyrinogen decarboxylase"/>
    <property type="match status" value="1"/>
</dbReference>
<dbReference type="InterPro" id="IPR006361">
    <property type="entry name" value="Uroporphyrinogen_deCO2ase_HemE"/>
</dbReference>
<evidence type="ECO:0000256" key="14">
    <source>
        <dbReference type="ARBA" id="ARBA00048411"/>
    </source>
</evidence>
<comment type="subunit">
    <text evidence="4">Homodimer.</text>
</comment>
<comment type="pathway">
    <text evidence="2">Porphyrin-containing compound metabolism; protoporphyrin-IX biosynthesis; coproporphyrinogen-III from 5-aminolevulinate: step 4/4.</text>
</comment>
<evidence type="ECO:0000256" key="11">
    <source>
        <dbReference type="ARBA" id="ARBA00023244"/>
    </source>
</evidence>
<evidence type="ECO:0000256" key="9">
    <source>
        <dbReference type="ARBA" id="ARBA00023133"/>
    </source>
</evidence>
<dbReference type="Proteomes" id="UP000001519">
    <property type="component" value="Chromosome 1"/>
</dbReference>
<dbReference type="EC" id="4.1.1.37" evidence="5"/>
<dbReference type="EMBL" id="CABD030002886">
    <property type="status" value="NOT_ANNOTATED_CDS"/>
    <property type="molecule type" value="Genomic_DNA"/>
</dbReference>
<keyword evidence="7" id="KW-0963">Cytoplasm</keyword>
<dbReference type="FunFam" id="3.20.20.210:FF:000008">
    <property type="entry name" value="Uroporphyrinogen decarboxylase"/>
    <property type="match status" value="1"/>
</dbReference>
<feature type="domain" description="Uroporphyrinogen decarboxylase (URO-D)" evidence="15">
    <location>
        <begin position="32"/>
        <end position="41"/>
    </location>
</feature>
<keyword evidence="10" id="KW-0456">Lyase</keyword>
<evidence type="ECO:0000256" key="1">
    <source>
        <dbReference type="ARBA" id="ARBA00004514"/>
    </source>
</evidence>
<evidence type="ECO:0000313" key="18">
    <source>
        <dbReference type="Ensembl" id="ENSGGOP00000049572.1"/>
    </source>
</evidence>
<comment type="catalytic activity">
    <reaction evidence="14">
        <text>uroporphyrinogen III + 4 H(+) = coproporphyrinogen III + 4 CO2</text>
        <dbReference type="Rhea" id="RHEA:19865"/>
        <dbReference type="ChEBI" id="CHEBI:15378"/>
        <dbReference type="ChEBI" id="CHEBI:16526"/>
        <dbReference type="ChEBI" id="CHEBI:57308"/>
        <dbReference type="ChEBI" id="CHEBI:57309"/>
        <dbReference type="EC" id="4.1.1.37"/>
    </reaction>
    <physiologicalReaction direction="left-to-right" evidence="14">
        <dbReference type="Rhea" id="RHEA:19866"/>
    </physiologicalReaction>
</comment>
<dbReference type="GO" id="GO:0005829">
    <property type="term" value="C:cytosol"/>
    <property type="evidence" value="ECO:0007669"/>
    <property type="project" value="UniProtKB-SubCell"/>
</dbReference>
<dbReference type="PROSITE" id="PS00906">
    <property type="entry name" value="UROD_1"/>
    <property type="match status" value="1"/>
</dbReference>
<keyword evidence="19" id="KW-1185">Reference proteome</keyword>
<dbReference type="PANTHER" id="PTHR21091">
    <property type="entry name" value="METHYLTETRAHYDROFOLATE:HOMOCYSTEINE METHYLTRANSFERASE RELATED"/>
    <property type="match status" value="1"/>
</dbReference>
<comment type="catalytic activity">
    <reaction evidence="13">
        <text>uroporphyrinogen I + 4 H(+) = coproporphyrinogen I + 4 CO2</text>
        <dbReference type="Rhea" id="RHEA:31239"/>
        <dbReference type="ChEBI" id="CHEBI:15378"/>
        <dbReference type="ChEBI" id="CHEBI:16526"/>
        <dbReference type="ChEBI" id="CHEBI:62626"/>
        <dbReference type="ChEBI" id="CHEBI:62631"/>
    </reaction>
    <physiologicalReaction direction="left-to-right" evidence="13">
        <dbReference type="Rhea" id="RHEA:31240"/>
    </physiologicalReaction>
</comment>
<dbReference type="EMBL" id="CABD030002883">
    <property type="status" value="NOT_ANNOTATED_CDS"/>
    <property type="molecule type" value="Genomic_DNA"/>
</dbReference>
<evidence type="ECO:0000256" key="12">
    <source>
        <dbReference type="ARBA" id="ARBA00045708"/>
    </source>
</evidence>
<keyword evidence="11" id="KW-0627">Porphyrin biosynthesis</keyword>
<dbReference type="Ensembl" id="ENSGGOT00000051761.1">
    <property type="protein sequence ID" value="ENSGGOP00000049572.1"/>
    <property type="gene ID" value="ENSGGOG00000022097.2"/>
</dbReference>
<dbReference type="InterPro" id="IPR038071">
    <property type="entry name" value="UROD/MetE-like_sf"/>
</dbReference>
<reference evidence="17 19" key="2">
    <citation type="journal article" date="2012" name="Nature">
        <title>Insights into hominid evolution from the gorilla genome sequence.</title>
        <authorList>
            <person name="Scally A."/>
            <person name="Dutheil J.Y."/>
            <person name="Hillier L.W."/>
            <person name="Jordan G.E."/>
            <person name="Goodhead I."/>
            <person name="Herrero J."/>
            <person name="Hobolth A."/>
            <person name="Lappalainen T."/>
            <person name="Mailund T."/>
            <person name="Marques-Bonet T."/>
            <person name="McCarthy S."/>
            <person name="Montgomery S.H."/>
            <person name="Schwalie P.C."/>
            <person name="Tang Y.A."/>
            <person name="Ward M.C."/>
            <person name="Xue Y."/>
            <person name="Yngvadottir B."/>
            <person name="Alkan C."/>
            <person name="Andersen L.N."/>
            <person name="Ayub Q."/>
            <person name="Ball E.V."/>
            <person name="Beal K."/>
            <person name="Bradley B.J."/>
            <person name="Chen Y."/>
            <person name="Clee C.M."/>
            <person name="Fitzgerald S."/>
            <person name="Graves T.A."/>
            <person name="Gu Y."/>
            <person name="Heath P."/>
            <person name="Heger A."/>
            <person name="Karakoc E."/>
            <person name="Kolb-Kokocinski A."/>
            <person name="Laird G.K."/>
            <person name="Lunter G."/>
            <person name="Meader S."/>
            <person name="Mort M."/>
            <person name="Mullikin J.C."/>
            <person name="Munch K."/>
            <person name="O'Connor T.D."/>
            <person name="Phillips A.D."/>
            <person name="Prado-Martinez J."/>
            <person name="Rogers A.S."/>
            <person name="Sajjadian S."/>
            <person name="Schmidt D."/>
            <person name="Shaw K."/>
            <person name="Simpson J.T."/>
            <person name="Stenson P.D."/>
            <person name="Turner D.J."/>
            <person name="Vigilant L."/>
            <person name="Vilella A.J."/>
            <person name="Whitener W."/>
            <person name="Zhu B."/>
            <person name="Cooper D.N."/>
            <person name="de Jong P."/>
            <person name="Dermitzakis E.T."/>
            <person name="Eichler E.E."/>
            <person name="Flicek P."/>
            <person name="Goldman N."/>
            <person name="Mundy N.I."/>
            <person name="Ning Z."/>
            <person name="Odom D.T."/>
            <person name="Ponting C.P."/>
            <person name="Quail M.A."/>
            <person name="Ryder O.A."/>
            <person name="Searle S.M."/>
            <person name="Warren W.C."/>
            <person name="Wilson R.K."/>
            <person name="Schierup M.H."/>
            <person name="Rogers J."/>
            <person name="Tyler-Smith C."/>
            <person name="Durbin R."/>
        </authorList>
    </citation>
    <scope>NUCLEOTIDE SEQUENCE [LARGE SCALE GENOMIC DNA]</scope>
</reference>
<organism evidence="17 19">
    <name type="scientific">Gorilla gorilla gorilla</name>
    <name type="common">Western lowland gorilla</name>
    <dbReference type="NCBI Taxonomy" id="9595"/>
    <lineage>
        <taxon>Eukaryota</taxon>
        <taxon>Metazoa</taxon>
        <taxon>Chordata</taxon>
        <taxon>Craniata</taxon>
        <taxon>Vertebrata</taxon>
        <taxon>Euteleostomi</taxon>
        <taxon>Mammalia</taxon>
        <taxon>Eutheria</taxon>
        <taxon>Euarchontoglires</taxon>
        <taxon>Primates</taxon>
        <taxon>Haplorrhini</taxon>
        <taxon>Catarrhini</taxon>
        <taxon>Hominidae</taxon>
        <taxon>Gorilla</taxon>
    </lineage>
</organism>
<name>A0A2I2YMJ5_GORGO</name>
<evidence type="ECO:0000256" key="4">
    <source>
        <dbReference type="ARBA" id="ARBA00011738"/>
    </source>
</evidence>
<dbReference type="GeneTree" id="ENSGT00390000018302"/>
<dbReference type="UniPathway" id="UPA00251">
    <property type="reaction ID" value="UER00321"/>
</dbReference>
<evidence type="ECO:0000313" key="17">
    <source>
        <dbReference type="Ensembl" id="ENSGGOP00000036115.1"/>
    </source>
</evidence>
<evidence type="ECO:0000259" key="15">
    <source>
        <dbReference type="PROSITE" id="PS00906"/>
    </source>
</evidence>